<feature type="compositionally biased region" description="Low complexity" evidence="3">
    <location>
        <begin position="1832"/>
        <end position="1843"/>
    </location>
</feature>
<feature type="region of interest" description="Disordered" evidence="3">
    <location>
        <begin position="1800"/>
        <end position="1961"/>
    </location>
</feature>
<evidence type="ECO:0000256" key="3">
    <source>
        <dbReference type="SAM" id="MobiDB-lite"/>
    </source>
</evidence>
<feature type="compositionally biased region" description="Pro residues" evidence="3">
    <location>
        <begin position="1938"/>
        <end position="1955"/>
    </location>
</feature>
<dbReference type="InterPro" id="IPR014755">
    <property type="entry name" value="Cu-Rt/internalin_Ig-like"/>
</dbReference>
<protein>
    <submittedName>
        <fullName evidence="4">Uncharacterized protein</fullName>
    </submittedName>
</protein>
<feature type="compositionally biased region" description="Low complexity" evidence="3">
    <location>
        <begin position="74"/>
        <end position="83"/>
    </location>
</feature>
<evidence type="ECO:0000256" key="1">
    <source>
        <dbReference type="ARBA" id="ARBA00022729"/>
    </source>
</evidence>
<keyword evidence="1" id="KW-0732">Signal</keyword>
<feature type="coiled-coil region" evidence="2">
    <location>
        <begin position="1094"/>
        <end position="1124"/>
    </location>
</feature>
<reference evidence="5" key="1">
    <citation type="submission" date="2020-05" db="EMBL/GenBank/DDBJ databases">
        <title>Frigoriglobus tundricola gen. nov., sp. nov., a psychrotolerant cellulolytic planctomycete of the family Gemmataceae with two divergent copies of 16S rRNA gene.</title>
        <authorList>
            <person name="Kulichevskaya I.S."/>
            <person name="Ivanova A.A."/>
            <person name="Naumoff D.G."/>
            <person name="Beletsky A.V."/>
            <person name="Rijpstra W.I.C."/>
            <person name="Sinninghe Damste J.S."/>
            <person name="Mardanov A.V."/>
            <person name="Ravin N.V."/>
            <person name="Dedysh S.N."/>
        </authorList>
    </citation>
    <scope>NUCLEOTIDE SEQUENCE [LARGE SCALE GENOMIC DNA]</scope>
    <source>
        <strain evidence="5">PL17</strain>
    </source>
</reference>
<dbReference type="EMBL" id="CP053452">
    <property type="protein sequence ID" value="QJW94228.1"/>
    <property type="molecule type" value="Genomic_DNA"/>
</dbReference>
<feature type="compositionally biased region" description="Pro residues" evidence="3">
    <location>
        <begin position="1875"/>
        <end position="1885"/>
    </location>
</feature>
<name>A0A6M5YJS7_9BACT</name>
<feature type="region of interest" description="Disordered" evidence="3">
    <location>
        <begin position="638"/>
        <end position="659"/>
    </location>
</feature>
<organism evidence="4 5">
    <name type="scientific">Frigoriglobus tundricola</name>
    <dbReference type="NCBI Taxonomy" id="2774151"/>
    <lineage>
        <taxon>Bacteria</taxon>
        <taxon>Pseudomonadati</taxon>
        <taxon>Planctomycetota</taxon>
        <taxon>Planctomycetia</taxon>
        <taxon>Gemmatales</taxon>
        <taxon>Gemmataceae</taxon>
        <taxon>Frigoriglobus</taxon>
    </lineage>
</organism>
<gene>
    <name evidence="4" type="ORF">FTUN_1748</name>
</gene>
<proteinExistence type="predicted"/>
<accession>A0A6M5YJS7</accession>
<keyword evidence="2" id="KW-0175">Coiled coil</keyword>
<evidence type="ECO:0000313" key="5">
    <source>
        <dbReference type="Proteomes" id="UP000503447"/>
    </source>
</evidence>
<sequence length="1961" mass="211248">MNRNAGTMVLCLALGALVMYGSTNFRIHVEPIAPPGALIPPQAPAWAEPGKLPAGVTATPSGTEPPRRDGHVRPAAADAPVDPGTLTPIQVTETDTSLLPQPVVWTNVVKSSPVLITRKATVSFDNTWDANISVKFQNAVKDVGPDGSGKTPGVTLQNDKKSIEFDFGVQELVPLKGSVTVTITDAKNNKSSNFTIRVPTKLAEVDQRVIVSQYRNSPYVDLTAITASPTTVQTFSTSKNGTFLQLKGSKQNLTDDPKVIIQTGSDPVAALSTVPVGPTEVSGWFLKIANLPILQTTTKAFIAVRGEFGNGEHAYSPTFIVLSPQAVIEQLQAPTLQITKQASETTATTKLQTAKGSAGNDLYFTNTPKITATVTTADANANTVLLYVDSEPAPRAVALAGTGSKAFDVTLDAGRDHVLRAAVARGEVTSQPAPTAQADVKLRATGSSVPTISATGFGSGGGKETITAQVTGEDLDPATVTPANIKLSFKDGSANGAVKTATDTKYSPATKQMTITYDSKDIVPGEYTLTITNDVKDVFGNNLVGPQGLAAADPSTFTILAAVGDKGLPSVSVGVFQTGPSVPFAEYLSPRPLVEGFVPSDRVETRVVRLYYYRDAHRVAQLVNRTVKSYNAATVDVRRRAADRSRDDADKATDERKQLENTAVRAAQDARAAETDLKNLQNGLNTARGQLASAQIDNFDLQQKLTQANRDLAAASPGSAAAAAQQRNIDALQTEIAKRQQVMQTASASAQTTTDRIAAAQQAVATKREAEAKALEAWQVKELEERRRREGQFRAEVAAAKADPDTYGPGDVDSVDPVLRVSISVIGEGLIQLRGPIKGLNAIRTMVNQIDAPVGQVRVAVHTLQVNGERGDHMEKVIANIQRYLDHSRFLTAQSSQMLKNAVTAVAARKAAEVAATLAPGCTQWDRDQRYLYSFFGKDFTDELVQLDSEFLKTGNKLLSLNSMDSTSLSAALFLMALAKNDVRAEILTEFETTVQRDLPQAELKYYMAGLSQVKHCEACKDKKEYLLAYNSQFQSFIGFFNAQVTGNDTLTPLQREFVRLAQIFKARMITEMQLSQRVMERSLLEDRVGSNLIQQLRDALDLEKKAKAALRDAQDEANRTQAAVATQFQAFFEALTTIERGLDALSVPKVVEMFKGLSDAFDADSELKKQPAADRTLDSSAGLLPQTVPEKLNIFGKRALTYKIRKVLPLPRNGAAVKGEDETQFVLGPEWNAMLSPGARAIEKQLNNFVFFDAAAADAIRLQQLLARIKAPDSKDEIPFTLTELQEFGGLAENLIRSVSQASAVSRDEANYIVSQLLAGNDDAVRKALSSYANLKTRSLKVIRTGTDIAATARDVFGSIDAKVGALLQANAQLLAASRKAQQARRPLDEKRLLDILVDEMEDKFVEILEGTRAHTANIDNYMKSVATALDDDFNTQYYLPSFRRAREASRYWDVTLAQIETTSVLTNNRSLGKVSPAASFEFDLPKRNILITEGFKSAKALVDEYGALVNDPSFLALAKLSSGNPTSMMTGGAGGGLSAVRNVLPGLPSSADETIMAQAGPGKQQQFGAALEGLIPDPAIYKFETGTGYEIRPVLSPDGQSVVFDFDYLYTTDVREPVRADEKHLGRVRRHFVHTDVQLGNYELREVSKYLVSIKVARTGKGVQLLQDIPGVGILFRPLPSAGTSLQQNLIYSQATIFPTLFDLMGLRYAPAVADIDPLADRLADFAVRYRRLDIEQRMYDGTAARVDDTFRAPYGERRMDLYRPQVSIPYQHPNGYTGPGLRLKDGRLIEGYDPLQAYPDTPYSPGMTPGALPKPFNPNPQPYGPPGFDGPYGLPPQGSLPYPPLSPGGAQNRGGLPNYSAAPGGPGAPRYPQAPPAGPPPGSTSVGRSVPYTPTVGTTRPTELPGTYLPPVVTPGAPTISAPPPLTLLPGSPGSLPPVRPQPVTFPPPTVPIPGGER</sequence>
<feature type="region of interest" description="Disordered" evidence="3">
    <location>
        <begin position="43"/>
        <end position="87"/>
    </location>
</feature>
<feature type="compositionally biased region" description="Pro residues" evidence="3">
    <location>
        <begin position="1818"/>
        <end position="1828"/>
    </location>
</feature>
<evidence type="ECO:0000256" key="2">
    <source>
        <dbReference type="SAM" id="Coils"/>
    </source>
</evidence>
<dbReference type="KEGG" id="ftj:FTUN_1748"/>
<dbReference type="Proteomes" id="UP000503447">
    <property type="component" value="Chromosome"/>
</dbReference>
<keyword evidence="5" id="KW-1185">Reference proteome</keyword>
<evidence type="ECO:0000313" key="4">
    <source>
        <dbReference type="EMBL" id="QJW94228.1"/>
    </source>
</evidence>
<dbReference type="Gene3D" id="2.60.40.1220">
    <property type="match status" value="1"/>
</dbReference>